<accession>A0A3G8M4C1</accession>
<organism evidence="1 2">
    <name type="scientific">Methylocystis rosea</name>
    <dbReference type="NCBI Taxonomy" id="173366"/>
    <lineage>
        <taxon>Bacteria</taxon>
        <taxon>Pseudomonadati</taxon>
        <taxon>Pseudomonadota</taxon>
        <taxon>Alphaproteobacteria</taxon>
        <taxon>Hyphomicrobiales</taxon>
        <taxon>Methylocystaceae</taxon>
        <taxon>Methylocystis</taxon>
    </lineage>
</organism>
<reference evidence="1 2" key="1">
    <citation type="submission" date="2018-11" db="EMBL/GenBank/DDBJ databases">
        <title>Genome squencing of methanotrophic bacteria isolated from alkaline groundwater in Korea.</title>
        <authorList>
            <person name="Nguyen L.N."/>
        </authorList>
    </citation>
    <scope>NUCLEOTIDE SEQUENCE [LARGE SCALE GENOMIC DNA]</scope>
    <source>
        <strain evidence="1 2">GW6</strain>
    </source>
</reference>
<sequence length="187" mass="20841">MGQFDKCLLLLVRSDNDIPRACKEAGEFLAFRDAPFPTIHEEHDDEFVGIWVDPLGVDTPPELLGRTSASGHRVFRTSGSFGSSGIWLLCWFDAALGSSSVDLGALRESLVLALIEQRTFHQHHTAPQFAPVFDAADGLAHIWLQTERLRILFPELIGEPLTWNRTSGSIRRVDEFEHAEASSEVDD</sequence>
<evidence type="ECO:0000313" key="2">
    <source>
        <dbReference type="Proteomes" id="UP000273982"/>
    </source>
</evidence>
<dbReference type="EMBL" id="CP034086">
    <property type="protein sequence ID" value="AZG75890.1"/>
    <property type="molecule type" value="Genomic_DNA"/>
</dbReference>
<dbReference type="RefSeq" id="WP_124737735.1">
    <property type="nucleotide sequence ID" value="NZ_CP034086.1"/>
</dbReference>
<dbReference type="Proteomes" id="UP000273982">
    <property type="component" value="Chromosome"/>
</dbReference>
<dbReference type="KEGG" id="mros:EHO51_03585"/>
<proteinExistence type="predicted"/>
<protein>
    <submittedName>
        <fullName evidence="1">Uncharacterized protein</fullName>
    </submittedName>
</protein>
<gene>
    <name evidence="1" type="ORF">EHO51_03585</name>
</gene>
<dbReference type="AlphaFoldDB" id="A0A3G8M4C1"/>
<name>A0A3G8M4C1_9HYPH</name>
<evidence type="ECO:0000313" key="1">
    <source>
        <dbReference type="EMBL" id="AZG75890.1"/>
    </source>
</evidence>